<reference evidence="9 10" key="1">
    <citation type="submission" date="2016-11" db="EMBL/GenBank/DDBJ databases">
        <title>The macronuclear genome of Stentor coeruleus: a giant cell with tiny introns.</title>
        <authorList>
            <person name="Slabodnick M."/>
            <person name="Ruby J.G."/>
            <person name="Reiff S.B."/>
            <person name="Swart E.C."/>
            <person name="Gosai S."/>
            <person name="Prabakaran S."/>
            <person name="Witkowska E."/>
            <person name="Larue G.E."/>
            <person name="Fisher S."/>
            <person name="Freeman R.M."/>
            <person name="Gunawardena J."/>
            <person name="Chu W."/>
            <person name="Stover N.A."/>
            <person name="Gregory B.D."/>
            <person name="Nowacki M."/>
            <person name="Derisi J."/>
            <person name="Roy S.W."/>
            <person name="Marshall W.F."/>
            <person name="Sood P."/>
        </authorList>
    </citation>
    <scope>NUCLEOTIDE SEQUENCE [LARGE SCALE GENOMIC DNA]</scope>
    <source>
        <strain evidence="9">WM001</strain>
    </source>
</reference>
<keyword evidence="10" id="KW-1185">Reference proteome</keyword>
<dbReference type="EC" id="2.3.2.26" evidence="3"/>
<comment type="caution">
    <text evidence="9">The sequence shown here is derived from an EMBL/GenBank/DDBJ whole genome shotgun (WGS) entry which is preliminary data.</text>
</comment>
<dbReference type="Gene3D" id="3.30.2160.10">
    <property type="entry name" value="Hect, E3 ligase catalytic domain"/>
    <property type="match status" value="1"/>
</dbReference>
<dbReference type="InterPro" id="IPR016024">
    <property type="entry name" value="ARM-type_fold"/>
</dbReference>
<dbReference type="SMART" id="SM00119">
    <property type="entry name" value="HECTc"/>
    <property type="match status" value="1"/>
</dbReference>
<dbReference type="Pfam" id="PF00632">
    <property type="entry name" value="HECT"/>
    <property type="match status" value="1"/>
</dbReference>
<dbReference type="PANTHER" id="PTHR45670:SF1">
    <property type="entry name" value="E3 UBIQUITIN-PROTEIN LIGASE HECTD1"/>
    <property type="match status" value="1"/>
</dbReference>
<dbReference type="PROSITE" id="PS50237">
    <property type="entry name" value="HECT"/>
    <property type="match status" value="1"/>
</dbReference>
<dbReference type="GO" id="GO:0043161">
    <property type="term" value="P:proteasome-mediated ubiquitin-dependent protein catabolic process"/>
    <property type="evidence" value="ECO:0007669"/>
    <property type="project" value="TreeGrafter"/>
</dbReference>
<evidence type="ECO:0000256" key="4">
    <source>
        <dbReference type="ARBA" id="ARBA00022679"/>
    </source>
</evidence>
<proteinExistence type="inferred from homology"/>
<evidence type="ECO:0000256" key="2">
    <source>
        <dbReference type="ARBA" id="ARBA00006331"/>
    </source>
</evidence>
<dbReference type="EMBL" id="MPUH01000168">
    <property type="protein sequence ID" value="OMJ87788.1"/>
    <property type="molecule type" value="Genomic_DNA"/>
</dbReference>
<dbReference type="PANTHER" id="PTHR45670">
    <property type="entry name" value="E3 UBIQUITIN-PROTEIN LIGASE TRIP12"/>
    <property type="match status" value="1"/>
</dbReference>
<dbReference type="Proteomes" id="UP000187209">
    <property type="component" value="Unassembled WGS sequence"/>
</dbReference>
<dbReference type="InterPro" id="IPR045322">
    <property type="entry name" value="HECTD1/TRIP12-like"/>
</dbReference>
<evidence type="ECO:0000313" key="10">
    <source>
        <dbReference type="Proteomes" id="UP000187209"/>
    </source>
</evidence>
<comment type="similarity">
    <text evidence="2">Belongs to the UPL family. K-HECT subfamily.</text>
</comment>
<evidence type="ECO:0000256" key="3">
    <source>
        <dbReference type="ARBA" id="ARBA00012485"/>
    </source>
</evidence>
<dbReference type="OrthoDB" id="409931at2759"/>
<dbReference type="SUPFAM" id="SSF48371">
    <property type="entry name" value="ARM repeat"/>
    <property type="match status" value="1"/>
</dbReference>
<dbReference type="GO" id="GO:0000209">
    <property type="term" value="P:protein polyubiquitination"/>
    <property type="evidence" value="ECO:0007669"/>
    <property type="project" value="TreeGrafter"/>
</dbReference>
<organism evidence="9 10">
    <name type="scientific">Stentor coeruleus</name>
    <dbReference type="NCBI Taxonomy" id="5963"/>
    <lineage>
        <taxon>Eukaryota</taxon>
        <taxon>Sar</taxon>
        <taxon>Alveolata</taxon>
        <taxon>Ciliophora</taxon>
        <taxon>Postciliodesmatophora</taxon>
        <taxon>Heterotrichea</taxon>
        <taxon>Heterotrichida</taxon>
        <taxon>Stentoridae</taxon>
        <taxon>Stentor</taxon>
    </lineage>
</organism>
<feature type="region of interest" description="Disordered" evidence="7">
    <location>
        <begin position="1"/>
        <end position="22"/>
    </location>
</feature>
<dbReference type="InterPro" id="IPR035983">
    <property type="entry name" value="Hect_E3_ubiquitin_ligase"/>
</dbReference>
<dbReference type="InterPro" id="IPR057948">
    <property type="entry name" value="TPR_TRIP12_N"/>
</dbReference>
<dbReference type="Gene3D" id="1.25.10.10">
    <property type="entry name" value="Leucine-rich Repeat Variant"/>
    <property type="match status" value="1"/>
</dbReference>
<accession>A0A1R2CFI8</accession>
<gene>
    <name evidence="9" type="ORF">SteCoe_10435</name>
</gene>
<dbReference type="Gene3D" id="3.90.1750.10">
    <property type="entry name" value="Hect, E3 ligase catalytic domains"/>
    <property type="match status" value="1"/>
</dbReference>
<feature type="domain" description="HECT" evidence="8">
    <location>
        <begin position="1044"/>
        <end position="1402"/>
    </location>
</feature>
<feature type="active site" description="Glycyl thioester intermediate" evidence="6">
    <location>
        <position position="1369"/>
    </location>
</feature>
<dbReference type="Gene3D" id="3.30.2410.10">
    <property type="entry name" value="Hect, E3 ligase catalytic domain"/>
    <property type="match status" value="1"/>
</dbReference>
<sequence>MADPLLNSFIPAETESTPPSGSFSETIQSLVQVLSSDDDMEVLSAVSQLSTSLSLAPEDSYGSLPLENLMSSLVNCLNKAFPDISLYTLMSINCIFDSVANSVNTFVVCGGIPPLCAKLVNFEYIDMAEHAIKTLERLAYDHSSALLNEGVFASMINMMDFFEKNTQIKIISCAVTIASTIPSEDLLINHILPVVPVIASILQYRGSESLDMNRLGLKFFSVLGETILRISGNDLDKLKKHLESIADFGMLQNLVELVSANNEFKLPCFKLIRKLSEYSAQIVFVFHQIGGISIVNSVLSSEDPQAELPLYYLEAINLVDSLLPKNNEDIELLQYYAENGHLLGALREIIFPRILQIYEQSVNKNVRQILLNIVRKIVQFSDMSFTLQGITPTQFACFTSEVINSKSLESVRTMLLIILLMYEKIPEEIAYSFLREGISDKIMEIKSFDVVKELVEPFQCLYELLQFPTADIKKFLVKSGISSDCYIVNEIVKYNKQRTDTSNTVEGETGDNKENMFVKMCEIVHLDICNVVDAIKKKVDEFYKPEALFVGSELRNLVKELESGNVSIGFNKLRDLLNRDEGITLNEISSSGVVGTLWNCLTCDYKSNAKTCTARIQEFLQVFTGSSRNSKTFLEILSGYLVDLLKYVQHFTIMLYETAGQSNSIAALKSLSNRQRITFIYQIPDDTIYPEVAMQQQYFAAIGSFSVAAESYHIFDLFYHGIAKITCQENLEAFISAFERNNTESRSINQGQLQMARQQIKLQQLFLEHTDILLALEEKGIRSEGSEDLLQALRARKDSSQISGEGEDIEDEPHIQTTYLDSRKDSEINARNIKVKMFLGETEINKYSTIFEINSKNTNEEGLLIRFYFTLENNEEDSSQSLIINNLCQDLIKIANSTPLPTSEKVYIPICLLKLIQLLNSNITNFLSPNSILFNSISSPCTPLSPLSFVSFKLSALLGKQTSDMLATVGGMAPDWIKALPLHSPHLFNFPQRFEYFRSLAFGGGRSLYFYSQVKKVFNVRMLRQKAMVSRQGILEAGMKILSDPGLLKFGLLEFDFEGEEGTGIGPTLEFYTLLSNEIRKLDIWRDSGEKNGLFPRPLYGQDADKNISMFGFIGRLVAKALYDDRLVNLPFNKAFWKLVLNKPMTLLDLESVDGDIGRYMLELNQISKQKTQILEEHQDPDIREKHIHRIELKGVRVEDLHLTFTMPGNDNIELKPNGKNIYVSIDNIEDYILKATEKILLQNGQAKAFRRGFEKVFPIENLCVFELDELENVICGKGTEVWELDFLETVIIPAHGYTRSSNVYKNLLKLMSVFTAEERKMFLQFVTGCPRLPIGGFKSLTPPLTVVRKVPSHPGVDANKYLPSVMTCQNYLKMPDYSTYQILEKQMRYAFTEAKEAFHLS</sequence>
<dbReference type="SUPFAM" id="SSF56204">
    <property type="entry name" value="Hect, E3 ligase catalytic domain"/>
    <property type="match status" value="1"/>
</dbReference>
<name>A0A1R2CFI8_9CILI</name>
<evidence type="ECO:0000256" key="5">
    <source>
        <dbReference type="ARBA" id="ARBA00022786"/>
    </source>
</evidence>
<dbReference type="InterPro" id="IPR011989">
    <property type="entry name" value="ARM-like"/>
</dbReference>
<evidence type="ECO:0000256" key="1">
    <source>
        <dbReference type="ARBA" id="ARBA00000885"/>
    </source>
</evidence>
<dbReference type="GO" id="GO:0061630">
    <property type="term" value="F:ubiquitin protein ligase activity"/>
    <property type="evidence" value="ECO:0007669"/>
    <property type="project" value="UniProtKB-EC"/>
</dbReference>
<dbReference type="InterPro" id="IPR000569">
    <property type="entry name" value="HECT_dom"/>
</dbReference>
<keyword evidence="4" id="KW-0808">Transferase</keyword>
<evidence type="ECO:0000256" key="6">
    <source>
        <dbReference type="PROSITE-ProRule" id="PRU00104"/>
    </source>
</evidence>
<protein>
    <recommendedName>
        <fullName evidence="3">HECT-type E3 ubiquitin transferase</fullName>
        <ecNumber evidence="3">2.3.2.26</ecNumber>
    </recommendedName>
</protein>
<keyword evidence="5 6" id="KW-0833">Ubl conjugation pathway</keyword>
<evidence type="ECO:0000256" key="7">
    <source>
        <dbReference type="SAM" id="MobiDB-lite"/>
    </source>
</evidence>
<comment type="catalytic activity">
    <reaction evidence="1">
        <text>S-ubiquitinyl-[E2 ubiquitin-conjugating enzyme]-L-cysteine + [acceptor protein]-L-lysine = [E2 ubiquitin-conjugating enzyme]-L-cysteine + N(6)-ubiquitinyl-[acceptor protein]-L-lysine.</text>
        <dbReference type="EC" id="2.3.2.26"/>
    </reaction>
</comment>
<dbReference type="Pfam" id="PF25579">
    <property type="entry name" value="TPR_TRIP12_N"/>
    <property type="match status" value="1"/>
</dbReference>
<evidence type="ECO:0000313" key="9">
    <source>
        <dbReference type="EMBL" id="OMJ87788.1"/>
    </source>
</evidence>
<evidence type="ECO:0000259" key="8">
    <source>
        <dbReference type="PROSITE" id="PS50237"/>
    </source>
</evidence>